<accession>A0A8T2R1R0</accession>
<evidence type="ECO:0000256" key="7">
    <source>
        <dbReference type="ARBA" id="ARBA00038999"/>
    </source>
</evidence>
<dbReference type="InterPro" id="IPR000719">
    <property type="entry name" value="Prot_kinase_dom"/>
</dbReference>
<evidence type="ECO:0000256" key="11">
    <source>
        <dbReference type="PROSITE-ProRule" id="PRU10141"/>
    </source>
</evidence>
<dbReference type="Gene3D" id="3.30.200.20">
    <property type="entry name" value="Phosphorylase Kinase, domain 1"/>
    <property type="match status" value="1"/>
</dbReference>
<dbReference type="InterPro" id="IPR017441">
    <property type="entry name" value="Protein_kinase_ATP_BS"/>
</dbReference>
<dbReference type="Gene3D" id="1.10.510.10">
    <property type="entry name" value="Transferase(Phosphotransferase) domain 1"/>
    <property type="match status" value="1"/>
</dbReference>
<dbReference type="GO" id="GO:0004674">
    <property type="term" value="F:protein serine/threonine kinase activity"/>
    <property type="evidence" value="ECO:0007669"/>
    <property type="project" value="UniProtKB-KW"/>
</dbReference>
<evidence type="ECO:0000313" key="14">
    <source>
        <dbReference type="EMBL" id="KAH7289880.1"/>
    </source>
</evidence>
<dbReference type="CDD" id="cd06623">
    <property type="entry name" value="PKc_MAPKK_plant_like"/>
    <property type="match status" value="1"/>
</dbReference>
<dbReference type="PROSITE" id="PS00108">
    <property type="entry name" value="PROTEIN_KINASE_ST"/>
    <property type="match status" value="1"/>
</dbReference>
<dbReference type="OrthoDB" id="10252354at2759"/>
<keyword evidence="2" id="KW-0808">Transferase</keyword>
<feature type="binding site" evidence="11">
    <location>
        <position position="95"/>
    </location>
    <ligand>
        <name>ATP</name>
        <dbReference type="ChEBI" id="CHEBI:30616"/>
    </ligand>
</feature>
<dbReference type="SMART" id="SM00220">
    <property type="entry name" value="S_TKc"/>
    <property type="match status" value="1"/>
</dbReference>
<evidence type="ECO:0000259" key="13">
    <source>
        <dbReference type="PROSITE" id="PS50011"/>
    </source>
</evidence>
<dbReference type="FunFam" id="1.10.510.10:FF:000432">
    <property type="entry name" value="mitogen-activated protein kinase kinase 3"/>
    <property type="match status" value="1"/>
</dbReference>
<comment type="catalytic activity">
    <reaction evidence="9">
        <text>L-threonyl-[protein] + ATP = O-phospho-L-threonyl-[protein] + ADP + H(+)</text>
        <dbReference type="Rhea" id="RHEA:46608"/>
        <dbReference type="Rhea" id="RHEA-COMP:11060"/>
        <dbReference type="Rhea" id="RHEA-COMP:11605"/>
        <dbReference type="ChEBI" id="CHEBI:15378"/>
        <dbReference type="ChEBI" id="CHEBI:30013"/>
        <dbReference type="ChEBI" id="CHEBI:30616"/>
        <dbReference type="ChEBI" id="CHEBI:61977"/>
        <dbReference type="ChEBI" id="CHEBI:456216"/>
        <dbReference type="EC" id="2.7.12.2"/>
    </reaction>
</comment>
<evidence type="ECO:0000313" key="15">
    <source>
        <dbReference type="Proteomes" id="UP000825935"/>
    </source>
</evidence>
<feature type="domain" description="Protein kinase" evidence="13">
    <location>
        <begin position="66"/>
        <end position="326"/>
    </location>
</feature>
<dbReference type="AlphaFoldDB" id="A0A8T2R1R0"/>
<evidence type="ECO:0000256" key="8">
    <source>
        <dbReference type="ARBA" id="ARBA00049014"/>
    </source>
</evidence>
<evidence type="ECO:0000256" key="9">
    <source>
        <dbReference type="ARBA" id="ARBA00049299"/>
    </source>
</evidence>
<organism evidence="14 15">
    <name type="scientific">Ceratopteris richardii</name>
    <name type="common">Triangle waterfern</name>
    <dbReference type="NCBI Taxonomy" id="49495"/>
    <lineage>
        <taxon>Eukaryota</taxon>
        <taxon>Viridiplantae</taxon>
        <taxon>Streptophyta</taxon>
        <taxon>Embryophyta</taxon>
        <taxon>Tracheophyta</taxon>
        <taxon>Polypodiopsida</taxon>
        <taxon>Polypodiidae</taxon>
        <taxon>Polypodiales</taxon>
        <taxon>Pteridineae</taxon>
        <taxon>Pteridaceae</taxon>
        <taxon>Parkerioideae</taxon>
        <taxon>Ceratopteris</taxon>
    </lineage>
</organism>
<dbReference type="InterPro" id="IPR008271">
    <property type="entry name" value="Ser/Thr_kinase_AS"/>
</dbReference>
<evidence type="ECO:0000256" key="1">
    <source>
        <dbReference type="ARBA" id="ARBA00022527"/>
    </source>
</evidence>
<dbReference type="GO" id="GO:0005524">
    <property type="term" value="F:ATP binding"/>
    <property type="evidence" value="ECO:0007669"/>
    <property type="project" value="UniProtKB-UniRule"/>
</dbReference>
<comment type="catalytic activity">
    <reaction evidence="8">
        <text>L-seryl-[protein] + ATP = O-phospho-L-seryl-[protein] + ADP + H(+)</text>
        <dbReference type="Rhea" id="RHEA:17989"/>
        <dbReference type="Rhea" id="RHEA-COMP:9863"/>
        <dbReference type="Rhea" id="RHEA-COMP:11604"/>
        <dbReference type="ChEBI" id="CHEBI:15378"/>
        <dbReference type="ChEBI" id="CHEBI:29999"/>
        <dbReference type="ChEBI" id="CHEBI:30616"/>
        <dbReference type="ChEBI" id="CHEBI:83421"/>
        <dbReference type="ChEBI" id="CHEBI:456216"/>
        <dbReference type="EC" id="2.7.12.2"/>
    </reaction>
</comment>
<sequence>MYRRRGPGNLRLNGPPEEASISNFLTSSGTFRDGDLILNRNGLSLVSQGVPAVPQSQVSGLSLEDLETIRVLGRGTGGVVHLVSHMWTRELYAVKVIPMRIEERERKQIARELKINGRVQNEFVVVCHGVFLENGNISMVLEYMDRGSLADVLRSCRTIPEHLLAVICKQVLEGLLHLHQEIHVIHRDLKPSNLLVNSRGQVKITDFGVSAVLGSSIGQQNTFIGTYIYMSPERVRGGLHSYDSDVWSLGLVLLECALGYFPYVAPAQSEGWRNVYELVDVIERQPPPVAPRDQFSPEFCSFISGCLRKEPTYRISVAELLQHPFLRRYRTYTREHLATFINELVPSSVS</sequence>
<keyword evidence="3 11" id="KW-0547">Nucleotide-binding</keyword>
<evidence type="ECO:0000256" key="3">
    <source>
        <dbReference type="ARBA" id="ARBA00022741"/>
    </source>
</evidence>
<evidence type="ECO:0000256" key="4">
    <source>
        <dbReference type="ARBA" id="ARBA00022777"/>
    </source>
</evidence>
<dbReference type="GO" id="GO:0004708">
    <property type="term" value="F:MAP kinase kinase activity"/>
    <property type="evidence" value="ECO:0007669"/>
    <property type="project" value="UniProtKB-EC"/>
</dbReference>
<evidence type="ECO:0000256" key="6">
    <source>
        <dbReference type="ARBA" id="ARBA00038035"/>
    </source>
</evidence>
<reference evidence="14" key="1">
    <citation type="submission" date="2021-08" db="EMBL/GenBank/DDBJ databases">
        <title>WGS assembly of Ceratopteris richardii.</title>
        <authorList>
            <person name="Marchant D.B."/>
            <person name="Chen G."/>
            <person name="Jenkins J."/>
            <person name="Shu S."/>
            <person name="Leebens-Mack J."/>
            <person name="Grimwood J."/>
            <person name="Schmutz J."/>
            <person name="Soltis P."/>
            <person name="Soltis D."/>
            <person name="Chen Z.-H."/>
        </authorList>
    </citation>
    <scope>NUCLEOTIDE SEQUENCE</scope>
    <source>
        <strain evidence="14">Whitten #5841</strain>
        <tissue evidence="14">Leaf</tissue>
    </source>
</reference>
<dbReference type="GO" id="GO:0051707">
    <property type="term" value="P:response to other organism"/>
    <property type="evidence" value="ECO:0007669"/>
    <property type="project" value="UniProtKB-ARBA"/>
</dbReference>
<dbReference type="InterPro" id="IPR011009">
    <property type="entry name" value="Kinase-like_dom_sf"/>
</dbReference>
<proteinExistence type="inferred from homology"/>
<dbReference type="FunFam" id="3.30.200.20:FF:000040">
    <property type="entry name" value="Dual specificity mitogen-activated protein kinase kinase"/>
    <property type="match status" value="1"/>
</dbReference>
<keyword evidence="4" id="KW-0418">Kinase</keyword>
<dbReference type="Proteomes" id="UP000825935">
    <property type="component" value="Chromosome 30"/>
</dbReference>
<keyword evidence="5 11" id="KW-0067">ATP-binding</keyword>
<evidence type="ECO:0000256" key="5">
    <source>
        <dbReference type="ARBA" id="ARBA00022840"/>
    </source>
</evidence>
<evidence type="ECO:0000256" key="12">
    <source>
        <dbReference type="RuleBase" id="RU000304"/>
    </source>
</evidence>
<comment type="caution">
    <text evidence="14">The sequence shown here is derived from an EMBL/GenBank/DDBJ whole genome shotgun (WGS) entry which is preliminary data.</text>
</comment>
<dbReference type="EC" id="2.7.12.2" evidence="7"/>
<evidence type="ECO:0000256" key="2">
    <source>
        <dbReference type="ARBA" id="ARBA00022679"/>
    </source>
</evidence>
<gene>
    <name evidence="14" type="ORF">KP509_30G022400</name>
</gene>
<dbReference type="EMBL" id="CM035435">
    <property type="protein sequence ID" value="KAH7289880.1"/>
    <property type="molecule type" value="Genomic_DNA"/>
</dbReference>
<keyword evidence="15" id="KW-1185">Reference proteome</keyword>
<dbReference type="PANTHER" id="PTHR48013">
    <property type="entry name" value="DUAL SPECIFICITY MITOGEN-ACTIVATED PROTEIN KINASE KINASE 5-RELATED"/>
    <property type="match status" value="1"/>
</dbReference>
<dbReference type="Pfam" id="PF00069">
    <property type="entry name" value="Pkinase"/>
    <property type="match status" value="1"/>
</dbReference>
<keyword evidence="1 12" id="KW-0723">Serine/threonine-protein kinase</keyword>
<name>A0A8T2R1R0_CERRI</name>
<comment type="catalytic activity">
    <reaction evidence="10">
        <text>L-tyrosyl-[protein] + ATP = O-phospho-L-tyrosyl-[protein] + ADP + H(+)</text>
        <dbReference type="Rhea" id="RHEA:10596"/>
        <dbReference type="Rhea" id="RHEA-COMP:10136"/>
        <dbReference type="Rhea" id="RHEA-COMP:20101"/>
        <dbReference type="ChEBI" id="CHEBI:15378"/>
        <dbReference type="ChEBI" id="CHEBI:30616"/>
        <dbReference type="ChEBI" id="CHEBI:46858"/>
        <dbReference type="ChEBI" id="CHEBI:61978"/>
        <dbReference type="ChEBI" id="CHEBI:456216"/>
        <dbReference type="EC" id="2.7.12.2"/>
    </reaction>
</comment>
<protein>
    <recommendedName>
        <fullName evidence="7">mitogen-activated protein kinase kinase</fullName>
        <ecNumber evidence="7">2.7.12.2</ecNumber>
    </recommendedName>
</protein>
<dbReference type="SUPFAM" id="SSF56112">
    <property type="entry name" value="Protein kinase-like (PK-like)"/>
    <property type="match status" value="1"/>
</dbReference>
<dbReference type="OMA" id="GAIYWEN"/>
<evidence type="ECO:0000256" key="10">
    <source>
        <dbReference type="ARBA" id="ARBA00051693"/>
    </source>
</evidence>
<comment type="similarity">
    <text evidence="6">Belongs to the protein kinase superfamily. STE Ser/Thr protein kinase family. MAP kinase kinase subfamily.</text>
</comment>
<dbReference type="PROSITE" id="PS50011">
    <property type="entry name" value="PROTEIN_KINASE_DOM"/>
    <property type="match status" value="1"/>
</dbReference>
<dbReference type="PANTHER" id="PTHR48013:SF32">
    <property type="entry name" value="MITOGEN-ACTIVATED PROTEIN KINASE KINASE 2-LIKE"/>
    <property type="match status" value="1"/>
</dbReference>
<dbReference type="PROSITE" id="PS00107">
    <property type="entry name" value="PROTEIN_KINASE_ATP"/>
    <property type="match status" value="1"/>
</dbReference>